<dbReference type="KEGG" id="tva:4757019"/>
<evidence type="ECO:0000256" key="3">
    <source>
        <dbReference type="ARBA" id="ARBA00022679"/>
    </source>
</evidence>
<dbReference type="PANTHER" id="PTHR10414">
    <property type="entry name" value="ETHANOLAMINEPHOSPHOTRANSFERASE"/>
    <property type="match status" value="1"/>
</dbReference>
<dbReference type="PANTHER" id="PTHR10414:SF37">
    <property type="entry name" value="BB IN A BOXCAR, ISOFORM C"/>
    <property type="match status" value="1"/>
</dbReference>
<reference evidence="7" key="2">
    <citation type="journal article" date="2007" name="Science">
        <title>Draft genome sequence of the sexually transmitted pathogen Trichomonas vaginalis.</title>
        <authorList>
            <person name="Carlton J.M."/>
            <person name="Hirt R.P."/>
            <person name="Silva J.C."/>
            <person name="Delcher A.L."/>
            <person name="Schatz M."/>
            <person name="Zhao Q."/>
            <person name="Wortman J.R."/>
            <person name="Bidwell S.L."/>
            <person name="Alsmark U.C.M."/>
            <person name="Besteiro S."/>
            <person name="Sicheritz-Ponten T."/>
            <person name="Noel C.J."/>
            <person name="Dacks J.B."/>
            <person name="Foster P.G."/>
            <person name="Simillion C."/>
            <person name="Van de Peer Y."/>
            <person name="Miranda-Saavedra D."/>
            <person name="Barton G.J."/>
            <person name="Westrop G.D."/>
            <person name="Mueller S."/>
            <person name="Dessi D."/>
            <person name="Fiori P.L."/>
            <person name="Ren Q."/>
            <person name="Paulsen I."/>
            <person name="Zhang H."/>
            <person name="Bastida-Corcuera F.D."/>
            <person name="Simoes-Barbosa A."/>
            <person name="Brown M.T."/>
            <person name="Hayes R.D."/>
            <person name="Mukherjee M."/>
            <person name="Okumura C.Y."/>
            <person name="Schneider R."/>
            <person name="Smith A.J."/>
            <person name="Vanacova S."/>
            <person name="Villalvazo M."/>
            <person name="Haas B.J."/>
            <person name="Pertea M."/>
            <person name="Feldblyum T.V."/>
            <person name="Utterback T.R."/>
            <person name="Shu C.L."/>
            <person name="Osoegawa K."/>
            <person name="de Jong P.J."/>
            <person name="Hrdy I."/>
            <person name="Horvathova L."/>
            <person name="Zubacova Z."/>
            <person name="Dolezal P."/>
            <person name="Malik S.B."/>
            <person name="Logsdon J.M. Jr."/>
            <person name="Henze K."/>
            <person name="Gupta A."/>
            <person name="Wang C.C."/>
            <person name="Dunne R.L."/>
            <person name="Upcroft J.A."/>
            <person name="Upcroft P."/>
            <person name="White O."/>
            <person name="Salzberg S.L."/>
            <person name="Tang P."/>
            <person name="Chiu C.-H."/>
            <person name="Lee Y.-S."/>
            <person name="Embley T.M."/>
            <person name="Coombs G.H."/>
            <person name="Mottram J.C."/>
            <person name="Tachezy J."/>
            <person name="Fraser-Liggett C.M."/>
            <person name="Johnson P.J."/>
        </authorList>
    </citation>
    <scope>NUCLEOTIDE SEQUENCE [LARGE SCALE GENOMIC DNA]</scope>
    <source>
        <strain evidence="7">G3</strain>
    </source>
</reference>
<keyword evidence="4 6" id="KW-0472">Membrane</keyword>
<gene>
    <name evidence="7" type="ORF">TVAG_236590</name>
</gene>
<dbReference type="STRING" id="5722.A2F799"/>
<reference evidence="7" key="1">
    <citation type="submission" date="2006-10" db="EMBL/GenBank/DDBJ databases">
        <authorList>
            <person name="Amadeo P."/>
            <person name="Zhao Q."/>
            <person name="Wortman J."/>
            <person name="Fraser-Liggett C."/>
            <person name="Carlton J."/>
        </authorList>
    </citation>
    <scope>NUCLEOTIDE SEQUENCE</scope>
    <source>
        <strain evidence="7">G3</strain>
    </source>
</reference>
<dbReference type="GO" id="GO:0016780">
    <property type="term" value="F:phosphotransferase activity, for other substituted phosphate groups"/>
    <property type="evidence" value="ECO:0007669"/>
    <property type="project" value="InterPro"/>
</dbReference>
<evidence type="ECO:0000313" key="7">
    <source>
        <dbReference type="EMBL" id="EAX99214.1"/>
    </source>
</evidence>
<keyword evidence="3 5" id="KW-0808">Transferase</keyword>
<proteinExistence type="inferred from homology"/>
<evidence type="ECO:0000313" key="8">
    <source>
        <dbReference type="Proteomes" id="UP000001542"/>
    </source>
</evidence>
<feature type="transmembrane region" description="Helical" evidence="6">
    <location>
        <begin position="321"/>
        <end position="342"/>
    </location>
</feature>
<evidence type="ECO:0000256" key="6">
    <source>
        <dbReference type="SAM" id="Phobius"/>
    </source>
</evidence>
<dbReference type="InterPro" id="IPR014472">
    <property type="entry name" value="CHOPT"/>
</dbReference>
<feature type="transmembrane region" description="Helical" evidence="6">
    <location>
        <begin position="174"/>
        <end position="191"/>
    </location>
</feature>
<comment type="subcellular location">
    <subcellularLocation>
        <location evidence="1">Membrane</location>
    </subcellularLocation>
</comment>
<organism evidence="7 8">
    <name type="scientific">Trichomonas vaginalis (strain ATCC PRA-98 / G3)</name>
    <dbReference type="NCBI Taxonomy" id="412133"/>
    <lineage>
        <taxon>Eukaryota</taxon>
        <taxon>Metamonada</taxon>
        <taxon>Parabasalia</taxon>
        <taxon>Trichomonadida</taxon>
        <taxon>Trichomonadidae</taxon>
        <taxon>Trichomonas</taxon>
    </lineage>
</organism>
<dbReference type="AlphaFoldDB" id="A2F799"/>
<keyword evidence="8" id="KW-1185">Reference proteome</keyword>
<evidence type="ECO:0000256" key="1">
    <source>
        <dbReference type="ARBA" id="ARBA00004370"/>
    </source>
</evidence>
<protein>
    <submittedName>
        <fullName evidence="7">CDP-alcohol phosphatidyltransferase family protein</fullName>
    </submittedName>
</protein>
<feature type="transmembrane region" description="Helical" evidence="6">
    <location>
        <begin position="266"/>
        <end position="288"/>
    </location>
</feature>
<keyword evidence="6" id="KW-0812">Transmembrane</keyword>
<dbReference type="Proteomes" id="UP000001542">
    <property type="component" value="Unassembled WGS sequence"/>
</dbReference>
<dbReference type="InterPro" id="IPR043130">
    <property type="entry name" value="CDP-OH_PTrfase_TM_dom"/>
</dbReference>
<dbReference type="InterPro" id="IPR000462">
    <property type="entry name" value="CDP-OH_P_trans"/>
</dbReference>
<evidence type="ECO:0000256" key="4">
    <source>
        <dbReference type="ARBA" id="ARBA00023136"/>
    </source>
</evidence>
<feature type="transmembrane region" description="Helical" evidence="6">
    <location>
        <begin position="237"/>
        <end position="260"/>
    </location>
</feature>
<dbReference type="SMR" id="A2F799"/>
<keyword evidence="6" id="KW-1133">Transmembrane helix</keyword>
<dbReference type="EMBL" id="DS113645">
    <property type="protein sequence ID" value="EAX99214.1"/>
    <property type="molecule type" value="Genomic_DNA"/>
</dbReference>
<dbReference type="VEuPathDB" id="TrichDB:TVAGG3_0002870"/>
<evidence type="ECO:0000256" key="5">
    <source>
        <dbReference type="RuleBase" id="RU003750"/>
    </source>
</evidence>
<accession>A2F799</accession>
<comment type="similarity">
    <text evidence="2 5">Belongs to the CDP-alcohol phosphatidyltransferase class-I family.</text>
</comment>
<feature type="transmembrane region" description="Helical" evidence="6">
    <location>
        <begin position="76"/>
        <end position="94"/>
    </location>
</feature>
<dbReference type="GO" id="GO:0016020">
    <property type="term" value="C:membrane"/>
    <property type="evidence" value="ECO:0007669"/>
    <property type="project" value="UniProtKB-SubCell"/>
</dbReference>
<dbReference type="PROSITE" id="PS00379">
    <property type="entry name" value="CDP_ALCOHOL_P_TRANSF"/>
    <property type="match status" value="1"/>
</dbReference>
<dbReference type="VEuPathDB" id="TrichDB:TVAG_236590"/>
<dbReference type="eggNOG" id="KOG2877">
    <property type="taxonomic scope" value="Eukaryota"/>
</dbReference>
<dbReference type="OMA" id="ITRMCHE"/>
<dbReference type="Pfam" id="PF01066">
    <property type="entry name" value="CDP-OH_P_transf"/>
    <property type="match status" value="1"/>
</dbReference>
<dbReference type="RefSeq" id="XP_001312144.1">
    <property type="nucleotide sequence ID" value="XM_001312143.1"/>
</dbReference>
<evidence type="ECO:0000256" key="2">
    <source>
        <dbReference type="ARBA" id="ARBA00010441"/>
    </source>
</evidence>
<sequence length="407" mass="45749">MQIFTEDELQAAKNHKYSGTDDSLLVRFCLKYIWNWMVEKFPMWLAPNVITLTGFLFEVVSFLISFIASNCMSKSLPGWVCILDGVFLLIYQTLDNLDGKQARRTGSSSALGQFFDHGCDAITGCLELMKVSMVLDFGPSVKTLIFVSCMGIGFLLTTWVEFCTHKFYLGYLNGPDEGLFILGVVQILVGIKPDLKSKFDSKFINYGFLICFALTICLVIFDVLVETFQNPAIFCRGIASVIPCWITFSIFLGHAIRYNFENLSPFFIMLCGLVLQFGGQMIIIAIITARPAKRLYSKVVILEWIVLLIPFIPGFKSDNLFWQICFYAHLLVMLVTDINVVYSLSTGIGIPIFHIIPKPPPEQNDQEAEDVLNLVINIEDDADVDKLAAPVSDDIQIEVPDEENPTV</sequence>
<dbReference type="InParanoid" id="A2F799"/>
<feature type="transmembrane region" description="Helical" evidence="6">
    <location>
        <begin position="44"/>
        <end position="64"/>
    </location>
</feature>
<feature type="transmembrane region" description="Helical" evidence="6">
    <location>
        <begin position="143"/>
        <end position="162"/>
    </location>
</feature>
<dbReference type="GO" id="GO:0008654">
    <property type="term" value="P:phospholipid biosynthetic process"/>
    <property type="evidence" value="ECO:0007669"/>
    <property type="project" value="InterPro"/>
</dbReference>
<name>A2F799_TRIV3</name>
<dbReference type="OrthoDB" id="196717at2759"/>
<dbReference type="FunCoup" id="A2F799">
    <property type="interactions" value="316"/>
</dbReference>
<dbReference type="PIRSF" id="PIRSF015665">
    <property type="entry name" value="CHOPT"/>
    <property type="match status" value="1"/>
</dbReference>
<dbReference type="FunFam" id="1.20.120.1760:FF:000015">
    <property type="entry name" value="CDP-alcohol phosphatidyltransferase family protein"/>
    <property type="match status" value="1"/>
</dbReference>
<feature type="transmembrane region" description="Helical" evidence="6">
    <location>
        <begin position="203"/>
        <end position="225"/>
    </location>
</feature>
<dbReference type="InterPro" id="IPR048254">
    <property type="entry name" value="CDP_ALCOHOL_P_TRANSF_CS"/>
</dbReference>
<feature type="transmembrane region" description="Helical" evidence="6">
    <location>
        <begin position="295"/>
        <end position="315"/>
    </location>
</feature>
<dbReference type="Gene3D" id="1.20.120.1760">
    <property type="match status" value="1"/>
</dbReference>